<evidence type="ECO:0000256" key="6">
    <source>
        <dbReference type="ARBA" id="ARBA00023125"/>
    </source>
</evidence>
<evidence type="ECO:0000256" key="2">
    <source>
        <dbReference type="ARBA" id="ARBA00022490"/>
    </source>
</evidence>
<organism evidence="12 13">
    <name type="scientific">Candidatus Berkelbacteria bacterium CG08_land_8_20_14_0_20_39_8</name>
    <dbReference type="NCBI Taxonomy" id="1974511"/>
    <lineage>
        <taxon>Bacteria</taxon>
        <taxon>Candidatus Berkelbacteria</taxon>
    </lineage>
</organism>
<dbReference type="GO" id="GO:0007059">
    <property type="term" value="P:chromosome segregation"/>
    <property type="evidence" value="ECO:0007669"/>
    <property type="project" value="UniProtKB-KW"/>
</dbReference>
<keyword evidence="4" id="KW-0159">Chromosome partition</keyword>
<dbReference type="GO" id="GO:0003677">
    <property type="term" value="F:DNA binding"/>
    <property type="evidence" value="ECO:0007669"/>
    <property type="project" value="UniProtKB-UniRule"/>
</dbReference>
<comment type="subcellular location">
    <subcellularLocation>
        <location evidence="1">Cytoplasm</location>
    </subcellularLocation>
</comment>
<dbReference type="Gene3D" id="1.10.150.130">
    <property type="match status" value="1"/>
</dbReference>
<protein>
    <recommendedName>
        <fullName evidence="14">Tyrosine recombinase XerC</fullName>
    </recommendedName>
</protein>
<dbReference type="GO" id="GO:0005737">
    <property type="term" value="C:cytoplasm"/>
    <property type="evidence" value="ECO:0007669"/>
    <property type="project" value="UniProtKB-SubCell"/>
</dbReference>
<evidence type="ECO:0000259" key="11">
    <source>
        <dbReference type="PROSITE" id="PS51900"/>
    </source>
</evidence>
<proteinExistence type="predicted"/>
<dbReference type="PANTHER" id="PTHR30349:SF77">
    <property type="entry name" value="TYROSINE RECOMBINASE XERC"/>
    <property type="match status" value="1"/>
</dbReference>
<reference evidence="13" key="1">
    <citation type="submission" date="2017-09" db="EMBL/GenBank/DDBJ databases">
        <title>Depth-based differentiation of microbial function through sediment-hosted aquifers and enrichment of novel symbionts in the deep terrestrial subsurface.</title>
        <authorList>
            <person name="Probst A.J."/>
            <person name="Ladd B."/>
            <person name="Jarett J.K."/>
            <person name="Geller-Mcgrath D.E."/>
            <person name="Sieber C.M.K."/>
            <person name="Emerson J.B."/>
            <person name="Anantharaman K."/>
            <person name="Thomas B.C."/>
            <person name="Malmstrom R."/>
            <person name="Stieglmeier M."/>
            <person name="Klingl A."/>
            <person name="Woyke T."/>
            <person name="Ryan C.M."/>
            <person name="Banfield J.F."/>
        </authorList>
    </citation>
    <scope>NUCLEOTIDE SEQUENCE [LARGE SCALE GENOMIC DNA]</scope>
</reference>
<evidence type="ECO:0000256" key="7">
    <source>
        <dbReference type="ARBA" id="ARBA00023172"/>
    </source>
</evidence>
<evidence type="ECO:0000256" key="5">
    <source>
        <dbReference type="ARBA" id="ARBA00022908"/>
    </source>
</evidence>
<evidence type="ECO:0000256" key="9">
    <source>
        <dbReference type="PROSITE-ProRule" id="PRU01248"/>
    </source>
</evidence>
<dbReference type="InterPro" id="IPR050090">
    <property type="entry name" value="Tyrosine_recombinase_XerCD"/>
</dbReference>
<evidence type="ECO:0000256" key="4">
    <source>
        <dbReference type="ARBA" id="ARBA00022829"/>
    </source>
</evidence>
<evidence type="ECO:0000256" key="3">
    <source>
        <dbReference type="ARBA" id="ARBA00022618"/>
    </source>
</evidence>
<dbReference type="InterPro" id="IPR044068">
    <property type="entry name" value="CB"/>
</dbReference>
<dbReference type="InterPro" id="IPR011010">
    <property type="entry name" value="DNA_brk_join_enz"/>
</dbReference>
<dbReference type="Pfam" id="PF00589">
    <property type="entry name" value="Phage_integrase"/>
    <property type="match status" value="1"/>
</dbReference>
<dbReference type="Proteomes" id="UP000229896">
    <property type="component" value="Unassembled WGS sequence"/>
</dbReference>
<dbReference type="GO" id="GO:0006310">
    <property type="term" value="P:DNA recombination"/>
    <property type="evidence" value="ECO:0007669"/>
    <property type="project" value="UniProtKB-KW"/>
</dbReference>
<name>A0A2M6YBE9_9BACT</name>
<dbReference type="GO" id="GO:0015074">
    <property type="term" value="P:DNA integration"/>
    <property type="evidence" value="ECO:0007669"/>
    <property type="project" value="UniProtKB-KW"/>
</dbReference>
<dbReference type="PROSITE" id="PS51900">
    <property type="entry name" value="CB"/>
    <property type="match status" value="1"/>
</dbReference>
<accession>A0A2M6YBE9</accession>
<dbReference type="InterPro" id="IPR010998">
    <property type="entry name" value="Integrase_recombinase_N"/>
</dbReference>
<evidence type="ECO:0000313" key="13">
    <source>
        <dbReference type="Proteomes" id="UP000229896"/>
    </source>
</evidence>
<dbReference type="Gene3D" id="1.10.443.10">
    <property type="entry name" value="Intergrase catalytic core"/>
    <property type="match status" value="1"/>
</dbReference>
<dbReference type="PROSITE" id="PS51898">
    <property type="entry name" value="TYR_RECOMBINASE"/>
    <property type="match status" value="1"/>
</dbReference>
<feature type="domain" description="Tyr recombinase" evidence="10">
    <location>
        <begin position="151"/>
        <end position="328"/>
    </location>
</feature>
<comment type="caution">
    <text evidence="12">The sequence shown here is derived from an EMBL/GenBank/DDBJ whole genome shotgun (WGS) entry which is preliminary data.</text>
</comment>
<keyword evidence="8" id="KW-0131">Cell cycle</keyword>
<evidence type="ECO:0008006" key="14">
    <source>
        <dbReference type="Google" id="ProtNLM"/>
    </source>
</evidence>
<sequence length="344" mass="39410">MIVFKLKIVCFFRILYLEFLIMDLWQLKREFLEYCELEKGQSLLTVNNYDRYLTKFLQWLETELKNQSTKNDQPVKESDNLAISPADITVDTVKEYRLYLNRLSDKSGRPLKRSTQNYSIITLRAFLGFLAGRGVASLPPQKVILAKSEERKVDFLEPKDIVELIKMPRIQTFKGLRDRLILELLFSTGLRVSELQALNVADINLERDEIPVRGKGGKVRVVFLSESAHQILSAYLKMIPESDALILNKIDGDRLTVRSIERIVAKYAKEAGITKNVSPHTLRHTFATDLLINGADLRSVQSLLGHANVSTTQIYTHVTDQHLRDIHKAFHGKRTEAENESPNT</sequence>
<dbReference type="CDD" id="cd00798">
    <property type="entry name" value="INT_XerDC_C"/>
    <property type="match status" value="1"/>
</dbReference>
<dbReference type="EMBL" id="PEXI01000103">
    <property type="protein sequence ID" value="PIU24023.1"/>
    <property type="molecule type" value="Genomic_DNA"/>
</dbReference>
<dbReference type="SUPFAM" id="SSF56349">
    <property type="entry name" value="DNA breaking-rejoining enzymes"/>
    <property type="match status" value="1"/>
</dbReference>
<keyword evidence="2" id="KW-0963">Cytoplasm</keyword>
<dbReference type="GO" id="GO:0051301">
    <property type="term" value="P:cell division"/>
    <property type="evidence" value="ECO:0007669"/>
    <property type="project" value="UniProtKB-KW"/>
</dbReference>
<dbReference type="NCBIfam" id="NF040815">
    <property type="entry name" value="recomb_XerA_Arch"/>
    <property type="match status" value="1"/>
</dbReference>
<dbReference type="AlphaFoldDB" id="A0A2M6YBE9"/>
<evidence type="ECO:0000256" key="1">
    <source>
        <dbReference type="ARBA" id="ARBA00004496"/>
    </source>
</evidence>
<dbReference type="InterPro" id="IPR013762">
    <property type="entry name" value="Integrase-like_cat_sf"/>
</dbReference>
<gene>
    <name evidence="12" type="ORF">COT12_03285</name>
</gene>
<evidence type="ECO:0000313" key="12">
    <source>
        <dbReference type="EMBL" id="PIU24023.1"/>
    </source>
</evidence>
<dbReference type="InterPro" id="IPR002104">
    <property type="entry name" value="Integrase_catalytic"/>
</dbReference>
<keyword evidence="7" id="KW-0233">DNA recombination</keyword>
<evidence type="ECO:0000259" key="10">
    <source>
        <dbReference type="PROSITE" id="PS51898"/>
    </source>
</evidence>
<keyword evidence="3" id="KW-0132">Cell division</keyword>
<keyword evidence="6 9" id="KW-0238">DNA-binding</keyword>
<keyword evidence="5" id="KW-0229">DNA integration</keyword>
<evidence type="ECO:0000256" key="8">
    <source>
        <dbReference type="ARBA" id="ARBA00023306"/>
    </source>
</evidence>
<dbReference type="PANTHER" id="PTHR30349">
    <property type="entry name" value="PHAGE INTEGRASE-RELATED"/>
    <property type="match status" value="1"/>
</dbReference>
<feature type="domain" description="Core-binding (CB)" evidence="11">
    <location>
        <begin position="22"/>
        <end position="131"/>
    </location>
</feature>